<accession>D6Z4B7</accession>
<dbReference type="HOGENOM" id="CLU_2141844_0_0_7"/>
<reference evidence="3" key="1">
    <citation type="submission" date="2010-02" db="EMBL/GenBank/DDBJ databases">
        <title>Complete sequence of Desulfurivibrio alkaliphilus AHT2.</title>
        <authorList>
            <consortium name="US DOE Joint Genome Institute"/>
            <person name="Pitluck S."/>
            <person name="Chertkov O."/>
            <person name="Detter J.C."/>
            <person name="Han C."/>
            <person name="Tapia R."/>
            <person name="Larimer F."/>
            <person name="Land M."/>
            <person name="Hauser L."/>
            <person name="Kyrpides N."/>
            <person name="Mikhailova N."/>
            <person name="Sorokin D.Y."/>
            <person name="Muyzer G."/>
            <person name="Woyke T."/>
        </authorList>
    </citation>
    <scope>NUCLEOTIDE SEQUENCE [LARGE SCALE GENOMIC DNA]</scope>
    <source>
        <strain evidence="3">DSM 19089 / UNIQEM U267 / AHT2</strain>
    </source>
</reference>
<keyword evidence="3" id="KW-1185">Reference proteome</keyword>
<dbReference type="KEGG" id="dak:DaAHT2_1700"/>
<sequence length="112" mass="12459">MLHWRKVVAWPTKLTGRGLAGLVLIVVMLLLLLTAGCAGLRSTLLEADKRPSFLRFGQQEEEKSVVPVVYPAGPTAREMAGRDDNPMTAEFGPAWQGLEPVYREYSFNPFEP</sequence>
<dbReference type="RefSeq" id="WP_013163918.1">
    <property type="nucleotide sequence ID" value="NC_014216.1"/>
</dbReference>
<dbReference type="OrthoDB" id="9976947at2"/>
<evidence type="ECO:0000256" key="1">
    <source>
        <dbReference type="SAM" id="Phobius"/>
    </source>
</evidence>
<dbReference type="AlphaFoldDB" id="D6Z4B7"/>
<dbReference type="STRING" id="589865.DaAHT2_1700"/>
<evidence type="ECO:0000313" key="3">
    <source>
        <dbReference type="Proteomes" id="UP000001508"/>
    </source>
</evidence>
<dbReference type="InParanoid" id="D6Z4B7"/>
<evidence type="ECO:0000313" key="2">
    <source>
        <dbReference type="EMBL" id="ADH86392.1"/>
    </source>
</evidence>
<keyword evidence="1" id="KW-0472">Membrane</keyword>
<keyword evidence="1" id="KW-0812">Transmembrane</keyword>
<proteinExistence type="predicted"/>
<organism evidence="2 3">
    <name type="scientific">Desulfurivibrio alkaliphilus (strain DSM 19089 / UNIQEM U267 / AHT2)</name>
    <dbReference type="NCBI Taxonomy" id="589865"/>
    <lineage>
        <taxon>Bacteria</taxon>
        <taxon>Pseudomonadati</taxon>
        <taxon>Thermodesulfobacteriota</taxon>
        <taxon>Desulfobulbia</taxon>
        <taxon>Desulfobulbales</taxon>
        <taxon>Desulfobulbaceae</taxon>
        <taxon>Desulfurivibrio</taxon>
    </lineage>
</organism>
<feature type="transmembrane region" description="Helical" evidence="1">
    <location>
        <begin position="20"/>
        <end position="40"/>
    </location>
</feature>
<protein>
    <submittedName>
        <fullName evidence="2">Uncharacterized protein</fullName>
    </submittedName>
</protein>
<dbReference type="EMBL" id="CP001940">
    <property type="protein sequence ID" value="ADH86392.1"/>
    <property type="molecule type" value="Genomic_DNA"/>
</dbReference>
<dbReference type="Proteomes" id="UP000001508">
    <property type="component" value="Chromosome"/>
</dbReference>
<keyword evidence="1" id="KW-1133">Transmembrane helix</keyword>
<gene>
    <name evidence="2" type="ordered locus">DaAHT2_1700</name>
</gene>
<name>D6Z4B7_DESAT</name>